<reference evidence="3 4" key="1">
    <citation type="submission" date="2021-03" db="EMBL/GenBank/DDBJ databases">
        <title>Sequencing the genomes of 1000 actinobacteria strains.</title>
        <authorList>
            <person name="Klenk H.-P."/>
        </authorList>
    </citation>
    <scope>NUCLEOTIDE SEQUENCE [LARGE SCALE GENOMIC DNA]</scope>
    <source>
        <strain evidence="3 4">DSM 44580</strain>
    </source>
</reference>
<feature type="region of interest" description="Disordered" evidence="1">
    <location>
        <begin position="189"/>
        <end position="233"/>
    </location>
</feature>
<evidence type="ECO:0000313" key="3">
    <source>
        <dbReference type="EMBL" id="MBP2477788.1"/>
    </source>
</evidence>
<gene>
    <name evidence="3" type="ORF">JOF53_006660</name>
</gene>
<name>A0ABS5AMJ0_9PSEU</name>
<keyword evidence="4" id="KW-1185">Reference proteome</keyword>
<accession>A0ABS5AMJ0</accession>
<sequence>MTRTGPVATRLGALTSAAVLVLALGVALVGDGSAAAAPPSRVAYTCTTPDLAAQAVATEVAGAFPASGQVGTPVQSSLTVTVKLPETAIPALRGARSVVGVAALGLTTSGAGTSGAVTAEDLTVPATEVPATGELTVVATGKAPALKPTRPGDLTIGIDGLKIGFAVPTDDPGTTTSVELTCVKDTGQDSPLAVVPVTGTTSGTRPTSGPPTSATGTPVPGTSTSTAPEDGGLGALARRIRYKVEGVTRVKKQESEMNLGPGEMLTEVIIALPKGTIKGDLTLPPSNSYFTMFRFTPANSVIEFEPTGQVTGEIERGQVKAVNKMVIRVRGAKVAGVPLDVGPNCRTEEMTINLVSATPPPAFLPTRPTPMSATYTIPPFHGCGVTEPLDSLLTGLISGPDNTLKLNLTFLGYE</sequence>
<proteinExistence type="predicted"/>
<evidence type="ECO:0000313" key="4">
    <source>
        <dbReference type="Proteomes" id="UP001519363"/>
    </source>
</evidence>
<evidence type="ECO:0000259" key="2">
    <source>
        <dbReference type="Pfam" id="PF20611"/>
    </source>
</evidence>
<dbReference type="InterPro" id="IPR046542">
    <property type="entry name" value="DUF6801"/>
</dbReference>
<organism evidence="3 4">
    <name type="scientific">Crossiella equi</name>
    <dbReference type="NCBI Taxonomy" id="130796"/>
    <lineage>
        <taxon>Bacteria</taxon>
        <taxon>Bacillati</taxon>
        <taxon>Actinomycetota</taxon>
        <taxon>Actinomycetes</taxon>
        <taxon>Pseudonocardiales</taxon>
        <taxon>Pseudonocardiaceae</taxon>
        <taxon>Crossiella</taxon>
    </lineage>
</organism>
<feature type="domain" description="DUF6801" evidence="2">
    <location>
        <begin position="43"/>
        <end position="193"/>
    </location>
</feature>
<feature type="compositionally biased region" description="Low complexity" evidence="1">
    <location>
        <begin position="193"/>
        <end position="228"/>
    </location>
</feature>
<dbReference type="EMBL" id="JAGIOO010000001">
    <property type="protein sequence ID" value="MBP2477788.1"/>
    <property type="molecule type" value="Genomic_DNA"/>
</dbReference>
<evidence type="ECO:0000256" key="1">
    <source>
        <dbReference type="SAM" id="MobiDB-lite"/>
    </source>
</evidence>
<comment type="caution">
    <text evidence="3">The sequence shown here is derived from an EMBL/GenBank/DDBJ whole genome shotgun (WGS) entry which is preliminary data.</text>
</comment>
<dbReference type="RefSeq" id="WP_143342319.1">
    <property type="nucleotide sequence ID" value="NZ_JAGIOO010000001.1"/>
</dbReference>
<protein>
    <recommendedName>
        <fullName evidence="2">DUF6801 domain-containing protein</fullName>
    </recommendedName>
</protein>
<dbReference type="Proteomes" id="UP001519363">
    <property type="component" value="Unassembled WGS sequence"/>
</dbReference>
<dbReference type="Pfam" id="PF20611">
    <property type="entry name" value="DUF6801"/>
    <property type="match status" value="1"/>
</dbReference>